<accession>A2F0B6</accession>
<evidence type="ECO:0000313" key="1">
    <source>
        <dbReference type="EMBL" id="EAY01678.1"/>
    </source>
</evidence>
<dbReference type="VEuPathDB" id="TrichDB:TVAG_384170"/>
<reference evidence="1" key="2">
    <citation type="journal article" date="2007" name="Science">
        <title>Draft genome sequence of the sexually transmitted pathogen Trichomonas vaginalis.</title>
        <authorList>
            <person name="Carlton J.M."/>
            <person name="Hirt R.P."/>
            <person name="Silva J.C."/>
            <person name="Delcher A.L."/>
            <person name="Schatz M."/>
            <person name="Zhao Q."/>
            <person name="Wortman J.R."/>
            <person name="Bidwell S.L."/>
            <person name="Alsmark U.C.M."/>
            <person name="Besteiro S."/>
            <person name="Sicheritz-Ponten T."/>
            <person name="Noel C.J."/>
            <person name="Dacks J.B."/>
            <person name="Foster P.G."/>
            <person name="Simillion C."/>
            <person name="Van de Peer Y."/>
            <person name="Miranda-Saavedra D."/>
            <person name="Barton G.J."/>
            <person name="Westrop G.D."/>
            <person name="Mueller S."/>
            <person name="Dessi D."/>
            <person name="Fiori P.L."/>
            <person name="Ren Q."/>
            <person name="Paulsen I."/>
            <person name="Zhang H."/>
            <person name="Bastida-Corcuera F.D."/>
            <person name="Simoes-Barbosa A."/>
            <person name="Brown M.T."/>
            <person name="Hayes R.D."/>
            <person name="Mukherjee M."/>
            <person name="Okumura C.Y."/>
            <person name="Schneider R."/>
            <person name="Smith A.J."/>
            <person name="Vanacova S."/>
            <person name="Villalvazo M."/>
            <person name="Haas B.J."/>
            <person name="Pertea M."/>
            <person name="Feldblyum T.V."/>
            <person name="Utterback T.R."/>
            <person name="Shu C.L."/>
            <person name="Osoegawa K."/>
            <person name="de Jong P.J."/>
            <person name="Hrdy I."/>
            <person name="Horvathova L."/>
            <person name="Zubacova Z."/>
            <person name="Dolezal P."/>
            <person name="Malik S.B."/>
            <person name="Logsdon J.M. Jr."/>
            <person name="Henze K."/>
            <person name="Gupta A."/>
            <person name="Wang C.C."/>
            <person name="Dunne R.L."/>
            <person name="Upcroft J.A."/>
            <person name="Upcroft P."/>
            <person name="White O."/>
            <person name="Salzberg S.L."/>
            <person name="Tang P."/>
            <person name="Chiu C.-H."/>
            <person name="Lee Y.-S."/>
            <person name="Embley T.M."/>
            <person name="Coombs G.H."/>
            <person name="Mottram J.C."/>
            <person name="Tachezy J."/>
            <person name="Fraser-Liggett C.M."/>
            <person name="Johnson P.J."/>
        </authorList>
    </citation>
    <scope>NUCLEOTIDE SEQUENCE [LARGE SCALE GENOMIC DNA]</scope>
    <source>
        <strain evidence="1">G3</strain>
    </source>
</reference>
<evidence type="ECO:0008006" key="3">
    <source>
        <dbReference type="Google" id="ProtNLM"/>
    </source>
</evidence>
<name>A2F0B6_TRIV3</name>
<protein>
    <recommendedName>
        <fullName evidence="3">Right handed beta helix domain-containing protein</fullName>
    </recommendedName>
</protein>
<sequence length="318" mass="35947">MTWESVFSGSHYDEEFHNNSHFSRSNNLNYFILNCFFHELSPNGAVRISTTIDTAKTYVNTNKFESCSSGSQNGGSLFFGSEGQFVQTKNSFINSTNSCDGSSFYIYVSHIQSYKNHANETLVSNCGTSEQDCSVTTNMGHGFTIMYECNITQNRVKKWNGGYSINSIASDSYITCVNVIENNQSVNQINYHSSISLTFKVTSCNYIRNKSSNNGDLISSFYSNIFMSYCFIRENKVPYIFYASLSTITFENSTTDNSDAYSDNTASPPIFKNTDISFENKCPLLIIPTTNNDQPIIPIKEKSQTAEIKRVMRIIRRR</sequence>
<dbReference type="KEGG" id="tva:4759505"/>
<dbReference type="Proteomes" id="UP000001542">
    <property type="component" value="Unassembled WGS sequence"/>
</dbReference>
<dbReference type="EMBL" id="DS113560">
    <property type="protein sequence ID" value="EAY01678.1"/>
    <property type="molecule type" value="Genomic_DNA"/>
</dbReference>
<gene>
    <name evidence="1" type="ORF">TVAG_384170</name>
</gene>
<dbReference type="AlphaFoldDB" id="A2F0B6"/>
<keyword evidence="2" id="KW-1185">Reference proteome</keyword>
<dbReference type="RefSeq" id="XP_001314271.1">
    <property type="nucleotide sequence ID" value="XM_001314255.1"/>
</dbReference>
<dbReference type="VEuPathDB" id="TrichDB:TVAGG3_0480860"/>
<reference evidence="1" key="1">
    <citation type="submission" date="2006-10" db="EMBL/GenBank/DDBJ databases">
        <authorList>
            <person name="Amadeo P."/>
            <person name="Zhao Q."/>
            <person name="Wortman J."/>
            <person name="Fraser-Liggett C."/>
            <person name="Carlton J."/>
        </authorList>
    </citation>
    <scope>NUCLEOTIDE SEQUENCE</scope>
    <source>
        <strain evidence="1">G3</strain>
    </source>
</reference>
<organism evidence="1 2">
    <name type="scientific">Trichomonas vaginalis (strain ATCC PRA-98 / G3)</name>
    <dbReference type="NCBI Taxonomy" id="412133"/>
    <lineage>
        <taxon>Eukaryota</taxon>
        <taxon>Metamonada</taxon>
        <taxon>Parabasalia</taxon>
        <taxon>Trichomonadida</taxon>
        <taxon>Trichomonadidae</taxon>
        <taxon>Trichomonas</taxon>
    </lineage>
</organism>
<dbReference type="InParanoid" id="A2F0B6"/>
<proteinExistence type="predicted"/>
<evidence type="ECO:0000313" key="2">
    <source>
        <dbReference type="Proteomes" id="UP000001542"/>
    </source>
</evidence>